<organism evidence="1 2">
    <name type="scientific">Paraphoma chrysanthemicola</name>
    <dbReference type="NCBI Taxonomy" id="798071"/>
    <lineage>
        <taxon>Eukaryota</taxon>
        <taxon>Fungi</taxon>
        <taxon>Dikarya</taxon>
        <taxon>Ascomycota</taxon>
        <taxon>Pezizomycotina</taxon>
        <taxon>Dothideomycetes</taxon>
        <taxon>Pleosporomycetidae</taxon>
        <taxon>Pleosporales</taxon>
        <taxon>Pleosporineae</taxon>
        <taxon>Phaeosphaeriaceae</taxon>
        <taxon>Paraphoma</taxon>
    </lineage>
</organism>
<dbReference type="OrthoDB" id="4424523at2759"/>
<dbReference type="EMBL" id="JAGMVJ010000022">
    <property type="protein sequence ID" value="KAH7073206.1"/>
    <property type="molecule type" value="Genomic_DNA"/>
</dbReference>
<proteinExistence type="predicted"/>
<keyword evidence="2" id="KW-1185">Reference proteome</keyword>
<gene>
    <name evidence="1" type="ORF">FB567DRAFT_195403</name>
</gene>
<protein>
    <submittedName>
        <fullName evidence="1">Uncharacterized protein</fullName>
    </submittedName>
</protein>
<accession>A0A8K0QV31</accession>
<comment type="caution">
    <text evidence="1">The sequence shown here is derived from an EMBL/GenBank/DDBJ whole genome shotgun (WGS) entry which is preliminary data.</text>
</comment>
<evidence type="ECO:0000313" key="2">
    <source>
        <dbReference type="Proteomes" id="UP000813461"/>
    </source>
</evidence>
<reference evidence="1" key="1">
    <citation type="journal article" date="2021" name="Nat. Commun.">
        <title>Genetic determinants of endophytism in the Arabidopsis root mycobiome.</title>
        <authorList>
            <person name="Mesny F."/>
            <person name="Miyauchi S."/>
            <person name="Thiergart T."/>
            <person name="Pickel B."/>
            <person name="Atanasova L."/>
            <person name="Karlsson M."/>
            <person name="Huettel B."/>
            <person name="Barry K.W."/>
            <person name="Haridas S."/>
            <person name="Chen C."/>
            <person name="Bauer D."/>
            <person name="Andreopoulos W."/>
            <person name="Pangilinan J."/>
            <person name="LaButti K."/>
            <person name="Riley R."/>
            <person name="Lipzen A."/>
            <person name="Clum A."/>
            <person name="Drula E."/>
            <person name="Henrissat B."/>
            <person name="Kohler A."/>
            <person name="Grigoriev I.V."/>
            <person name="Martin F.M."/>
            <person name="Hacquard S."/>
        </authorList>
    </citation>
    <scope>NUCLEOTIDE SEQUENCE</scope>
    <source>
        <strain evidence="1">MPI-SDFR-AT-0120</strain>
    </source>
</reference>
<dbReference type="Proteomes" id="UP000813461">
    <property type="component" value="Unassembled WGS sequence"/>
</dbReference>
<dbReference type="AlphaFoldDB" id="A0A8K0QV31"/>
<sequence length="262" mass="30287">MGPVNLFPHFVRSSSSIFRKSLYANALLRPSNSTPTRPLVVHQIYPPRSSYRMNSMSAHVGVRENLALLPFNKWGWVIYRCSYTDDKAWAQFRTFTESESRADIAESDAPEIADSLEWKWVEDRASLDGASTAELRDRFRAWVADEVAQQPAGEDFGDVSRFAYFIKIDEEVMKSLPRFLEKGWSEEAFVKIVKADWEPEDDAKDECDKDVYEPIEGCTEKDVGWMRIAPDMINAEFYHALDGYEQAWDDMFYQRPPHIVVC</sequence>
<evidence type="ECO:0000313" key="1">
    <source>
        <dbReference type="EMBL" id="KAH7073206.1"/>
    </source>
</evidence>
<name>A0A8K0QV31_9PLEO</name>